<dbReference type="GO" id="GO:0006508">
    <property type="term" value="P:proteolysis"/>
    <property type="evidence" value="ECO:0007669"/>
    <property type="project" value="UniProtKB-KW"/>
</dbReference>
<keyword evidence="1" id="KW-0645">Protease</keyword>
<name>A0A3N1KZQ7_9PROT</name>
<evidence type="ECO:0000259" key="4">
    <source>
        <dbReference type="Pfam" id="PF07687"/>
    </source>
</evidence>
<dbReference type="InterPro" id="IPR002933">
    <property type="entry name" value="Peptidase_M20"/>
</dbReference>
<evidence type="ECO:0000256" key="3">
    <source>
        <dbReference type="ARBA" id="ARBA00022801"/>
    </source>
</evidence>
<gene>
    <name evidence="5" type="ORF">EDC65_4022</name>
</gene>
<protein>
    <submittedName>
        <fullName evidence="5">Acetylornithine deacetylase/succinyl-diaminopimelate desuccinylase-like protein</fullName>
    </submittedName>
</protein>
<reference evidence="5 6" key="1">
    <citation type="submission" date="2018-11" db="EMBL/GenBank/DDBJ databases">
        <title>Genomic Encyclopedia of Type Strains, Phase IV (KMG-IV): sequencing the most valuable type-strain genomes for metagenomic binning, comparative biology and taxonomic classification.</title>
        <authorList>
            <person name="Goeker M."/>
        </authorList>
    </citation>
    <scope>NUCLEOTIDE SEQUENCE [LARGE SCALE GENOMIC DNA]</scope>
    <source>
        <strain evidence="5 6">DSM 5900</strain>
    </source>
</reference>
<dbReference type="PANTHER" id="PTHR43270">
    <property type="entry name" value="BETA-ALA-HIS DIPEPTIDASE"/>
    <property type="match status" value="1"/>
</dbReference>
<keyword evidence="2" id="KW-0479">Metal-binding</keyword>
<dbReference type="Proteomes" id="UP000278222">
    <property type="component" value="Unassembled WGS sequence"/>
</dbReference>
<keyword evidence="6" id="KW-1185">Reference proteome</keyword>
<dbReference type="NCBIfam" id="NF005478">
    <property type="entry name" value="PRK07079.1"/>
    <property type="match status" value="1"/>
</dbReference>
<dbReference type="PANTHER" id="PTHR43270:SF12">
    <property type="entry name" value="SUCCINYL-DIAMINOPIMELATE DESUCCINYLASE"/>
    <property type="match status" value="1"/>
</dbReference>
<proteinExistence type="predicted"/>
<dbReference type="Gene3D" id="3.30.70.360">
    <property type="match status" value="1"/>
</dbReference>
<dbReference type="InterPro" id="IPR011650">
    <property type="entry name" value="Peptidase_M20_dimer"/>
</dbReference>
<accession>A0A3N1KZQ7</accession>
<evidence type="ECO:0000313" key="5">
    <source>
        <dbReference type="EMBL" id="ROP84667.1"/>
    </source>
</evidence>
<evidence type="ECO:0000256" key="1">
    <source>
        <dbReference type="ARBA" id="ARBA00022670"/>
    </source>
</evidence>
<dbReference type="AlphaFoldDB" id="A0A3N1KZQ7"/>
<feature type="domain" description="Peptidase M20 dimerisation" evidence="4">
    <location>
        <begin position="202"/>
        <end position="353"/>
    </location>
</feature>
<sequence>MSRTAVIQEIERHFDSGDFHSVLARRVAIPTESQNPDRRPVLYQYLTEEIGPALTAMGYACEVLENPVAGGPPFLIAERREDDRLPTVLTYGHGDVVRGQEEQWRKGKGPWQLDIDGERIYGRGTADNKGQHTINIAAIAAVLKLRGRLGFNSRILIDMGEEVGSPGLNEFCALHRARLASDVLIGSDGPRLQPGQPTLYMGTRGAFNFDLSIDLRDGGHHSGNWGGLLANPGIMMAHALASLTTPSGAIRVPEWRPAPMTNSVREALSGLSVDGGADGPQIDADWGEPGFSPAERVFGWNSFEVLAMRTGNPDKPVNAIPPRATAHCQIRYVVGSDPEEFLPALRRWFDTHGFPMVEIKRSRGEAAPATRLDPEHPWVVWTADSVARTLGARPALLPNLGGTLPNHAFAITLDTPTVWVPHSYASCSQHAPDEHMLAPIAREGLRMMAGIFWDLGEAATPARAAA</sequence>
<evidence type="ECO:0000313" key="6">
    <source>
        <dbReference type="Proteomes" id="UP000278222"/>
    </source>
</evidence>
<keyword evidence="3" id="KW-0378">Hydrolase</keyword>
<dbReference type="InterPro" id="IPR051458">
    <property type="entry name" value="Cyt/Met_Dipeptidase"/>
</dbReference>
<comment type="caution">
    <text evidence="5">The sequence shown here is derived from an EMBL/GenBank/DDBJ whole genome shotgun (WGS) entry which is preliminary data.</text>
</comment>
<dbReference type="EMBL" id="RJKX01000015">
    <property type="protein sequence ID" value="ROP84667.1"/>
    <property type="molecule type" value="Genomic_DNA"/>
</dbReference>
<dbReference type="RefSeq" id="WP_123692763.1">
    <property type="nucleotide sequence ID" value="NZ_AP019700.1"/>
</dbReference>
<dbReference type="Pfam" id="PF07687">
    <property type="entry name" value="M20_dimer"/>
    <property type="match status" value="1"/>
</dbReference>
<dbReference type="SUPFAM" id="SSF53187">
    <property type="entry name" value="Zn-dependent exopeptidases"/>
    <property type="match status" value="1"/>
</dbReference>
<dbReference type="Pfam" id="PF01546">
    <property type="entry name" value="Peptidase_M20"/>
    <property type="match status" value="1"/>
</dbReference>
<dbReference type="GO" id="GO:0046872">
    <property type="term" value="F:metal ion binding"/>
    <property type="evidence" value="ECO:0007669"/>
    <property type="project" value="UniProtKB-KW"/>
</dbReference>
<dbReference type="OrthoDB" id="9761532at2"/>
<dbReference type="GO" id="GO:0008233">
    <property type="term" value="F:peptidase activity"/>
    <property type="evidence" value="ECO:0007669"/>
    <property type="project" value="UniProtKB-KW"/>
</dbReference>
<evidence type="ECO:0000256" key="2">
    <source>
        <dbReference type="ARBA" id="ARBA00022723"/>
    </source>
</evidence>
<dbReference type="Gene3D" id="3.40.630.10">
    <property type="entry name" value="Zn peptidases"/>
    <property type="match status" value="1"/>
</dbReference>
<organism evidence="5 6">
    <name type="scientific">Stella humosa</name>
    <dbReference type="NCBI Taxonomy" id="94"/>
    <lineage>
        <taxon>Bacteria</taxon>
        <taxon>Pseudomonadati</taxon>
        <taxon>Pseudomonadota</taxon>
        <taxon>Alphaproteobacteria</taxon>
        <taxon>Rhodospirillales</taxon>
        <taxon>Stellaceae</taxon>
        <taxon>Stella</taxon>
    </lineage>
</organism>